<dbReference type="InterPro" id="IPR013783">
    <property type="entry name" value="Ig-like_fold"/>
</dbReference>
<feature type="compositionally biased region" description="Basic residues" evidence="6">
    <location>
        <begin position="225"/>
        <end position="235"/>
    </location>
</feature>
<feature type="compositionally biased region" description="Acidic residues" evidence="6">
    <location>
        <begin position="14"/>
        <end position="24"/>
    </location>
</feature>
<sequence>MKEEEEAEKLRLEEMDEDEYDALSDEQKAEIDKKRLEIRRERRKREQEEKLERERIEREKQEAEARRLEEERAAKKKKKTDKDDKAKDTKDAKDAKAPAGAKAKAAPAASNDRVGNTKSQGGSKPHEDGRPESHMTHGSGEDMDKKKKGKMDKNRPVSNEVPAGPDDPNQAKEPVTEAERLLMQRFKTFEVSLRDITELVERWDRTIGAPRPTTSPHHEGDDHHTHPHSGRKGKKEKGDKHVKHEVQEVAKVEKEAAETDQVDGEEPTVTDMEGDGLGVTNIVLDVADKSVQPSQAVLQSPKLPAMEEVLDGLGLGFNGPPIPPPASFSVIPYPVKRKAPVSEAASHYVFVASGPEDPNVITDDKSKEDEEEKAGTPEGKVDASTPTGKKKDKKEKQKDDKEKRKTSAGKGKSSTIGRRGSNVMTTPPPGGAQTPGSEADGQSSFGEGVVDGRNPKLNWFRWTVPANSQVTMRLRFFSEDLGQYDQTMNFEIVGTRRRYQLYCRGVCSFPTISREPRIVFPSRVKSKKSEDILHKQFVLSSDMFEFGPLLAGQNRETMKANRYPEHNEKLTITNTSQLDAELSFCYLEDNKGDCFMLDPPNMSLKPGEQQALNIYAFPRSRDYYEDSLICCIKENPEPVIFKISCHGCRPELEVDKKTLQFDKVLLHRKDTKTLFLRNRTLIPVGWRLSGLENLGDDFSVSQDNGVVAPNTEFALQAHFRATKPVITNRKSIRLEILDSDDNYGIVEVITIHVHAEGYDVALDMSFPKGTDGGIDFGTVRVGEEGKNQLTVKNKGKYEIAYSFTLENVSGTSLPDVASLFVVTPQKGTLTSTDRPSTVQISFKSNTEITIRDLPILRCQVIEPNVVEGGETIASIPVKLSVKSLFSKYTISPKADINFGSLLVNFKKTRTFTIDNTGTFDFKYTIVRAAKEVKRFEPKTKLTTKAIDKLKSRDGSSSGKASALPGSRPPKRADSISSLASVATTSKRGIATSNSKLTFKSSVRATLLLPSTLKNVQQSPSRQEVGGTGPGTNAGGGGGGQSRLQLGMFTIFPAFGIVLPNGHATVTVDCAPEAIGKFEEDLSIEITERDPADQPGGIPYKLLAEACVPGINITDIGAIFEEHRICRSLNLWQQTSEVEVNSVYGEEENRFLFNNVIVGRRAKARFKLSNSQKVPCDITMAMKPLAVKYSSKTVECFEIEPPLKVQIPAHSYIYATLLFTPTSMQSYSAIFEASIDGVSTTQAKTKNLTFEVAGDGNLPRISIYRPSVRNKKGQPLLLFKKNLVGRCETLPFVIANEGSLISKVYIDLLDSDSAFFLTPTGNAKAFVTDGYDNNGGMKKPHTCSVLVGVGEKATFDVTYQPKVVGRTQASIQLSVEDNQYEDSLVQLIGEGYQDDVTLDNLHSVVQDTADTQVEDGSMADDDISAAKSNLIKFGDGAIGESKTLTFTMTNHSPTNCIKFVWPEHSAVKFSPTSGHIHAGLHKDMTVTFKVDEPTNLNEESIQCSITQITFDKDISEVPDWDDRMRTVKWTDAVGPNDRPAKRKVVEVEPEPPSNEVDGSMRSLELLVSANADYSKLKCKADAIQFKDTLMFQTRVYEVLLQNKGTVRLDYNWQVVMEDFMQASRSVTFAADTIAGSRAGSITPSVIGDTSLHMPFSVEPEFGSIPVGKKATVKVKFSPLDVNEYDARLVCTVPNLEEGKQGPVIALKGQSVLPYCHFELANSDYLSGARRNPEMRGPRGAPPGTTLDANTRVIEFHSVGVGIRNTKKFFIVNPTIDNYSFNWINDDDPDPKITPSFTCATPKGQIKTGKKHEIQFDFLSHDLGITESFWIFQIPEQSISVPFLLVGETKDPAIMFDRSHLNFKALLIGHEAVETVYMVNNEAQPFNFSFEESSFFSAGYKDKLVVSPVTGVIPANSRLPISLCFTPNADYEVNFNLSCNVKRKIEPLRLNVKAEGYCMNAMVVCEDSMGSKIELTSDDVNIIKFNNVEINEQSIRNITIFNAGKFNFDYQWELSERSARSGNSISITPESGAINFEDSAKCLLTFLPTSRMTLVGCELVLKIAHGPTYHIKVTGTGVAPAIHFSFQQYNFGPCFIYKAGMPTHSVVLKATNRDKKDISLDCLFEPTQYLHHDFEAQVIPSNHAVDITFSFYPREAIKYRESIEFEINGLSRQKIDILGTGTEMRVEVANPSQKNTKLGALRIGQTVKKQIPLVNNSPSPITFHLTFTPTTPELQDRAVMKISPTQLITLPARGGTCKVDVVFSPKSRVQPFTEEVLMECSTMSQPVFVLSGCCQGLEIGLDTEAIAFGSVVQKSQSSRRLIMSNTGDIGARFKWDAEKFLPDFSISPVSGYISPGMDVTFEVLFHPLDINSDIRYEKLKCMIEGASPLKLTLTGMCTGVPAFKEVQHFSTHVRNKETKNLIVINRTNQLWQLKPIIDGEYWSGPDWFVVEPQQSKPYELTYYPLTMTLENRKHQGTVFFALPDGSGLLYNLVGSATDPKVTNRITREVPCKTNAVEVLPVTNWLKKPQRFRVKIEAMKPDKFDAGTSVKGLDYIDVPPNGKRDYKLNFYAHKEGITMCKVTFINEVTSEYQWIEVGFKAVKGGPIDQIKLATPVRQSTQYSLVVKNPLTSSVTFTATCSINEIALPNQIVVPGESESVLTLEFLPLTVRTQSGKLELNNADLGVYLYELECTATAAGPEKAIYFKCPLGSHQTLPAKFLNFAKQKTEYACKLDNTTDFTSEKTLNAAPASSGGTETSVDLTFEPSRIGEIKSQLVVSSPVGGDYTFPIYATCTPPKPQGPFIIKSGSTTYITFRNNFPSTTPFTFTVDNPAFHVAKSADNIRAKKDHRIVIGYDGTDSGTKAPVMGKLIVSCARSAGGSTPAQWIYYLKGITPDSKESK</sequence>
<dbReference type="PANTHER" id="PTHR23053">
    <property type="entry name" value="DLEC1 DELETED IN LUNG AND ESOPHAGEAL CANCER 1"/>
    <property type="match status" value="1"/>
</dbReference>
<evidence type="ECO:0000256" key="1">
    <source>
        <dbReference type="ARBA" id="ARBA00004138"/>
    </source>
</evidence>
<accession>A0A7J7K057</accession>
<feature type="compositionally biased region" description="Basic and acidic residues" evidence="6">
    <location>
        <begin position="394"/>
        <end position="405"/>
    </location>
</feature>
<dbReference type="NCBIfam" id="NF012200">
    <property type="entry name" value="choice_anch_D"/>
    <property type="match status" value="1"/>
</dbReference>
<evidence type="ECO:0000313" key="8">
    <source>
        <dbReference type="EMBL" id="KAF6031344.1"/>
    </source>
</evidence>
<dbReference type="OrthoDB" id="442692at2759"/>
<feature type="compositionally biased region" description="Basic and acidic residues" evidence="6">
    <location>
        <begin position="362"/>
        <end position="381"/>
    </location>
</feature>
<dbReference type="GO" id="GO:0005930">
    <property type="term" value="C:axoneme"/>
    <property type="evidence" value="ECO:0007669"/>
    <property type="project" value="TreeGrafter"/>
</dbReference>
<keyword evidence="4" id="KW-0969">Cilium</keyword>
<dbReference type="EMBL" id="VXIV02001621">
    <property type="protein sequence ID" value="KAF6031344.1"/>
    <property type="molecule type" value="Genomic_DNA"/>
</dbReference>
<proteinExistence type="predicted"/>
<feature type="compositionally biased region" description="Polar residues" evidence="6">
    <location>
        <begin position="1011"/>
        <end position="1021"/>
    </location>
</feature>
<feature type="domain" description="HYDIN/VesB/CFA65-like Ig-like" evidence="7">
    <location>
        <begin position="2299"/>
        <end position="2392"/>
    </location>
</feature>
<organism evidence="8 9">
    <name type="scientific">Bugula neritina</name>
    <name type="common">Brown bryozoan</name>
    <name type="synonym">Sertularia neritina</name>
    <dbReference type="NCBI Taxonomy" id="10212"/>
    <lineage>
        <taxon>Eukaryota</taxon>
        <taxon>Metazoa</taxon>
        <taxon>Spiralia</taxon>
        <taxon>Lophotrochozoa</taxon>
        <taxon>Bryozoa</taxon>
        <taxon>Gymnolaemata</taxon>
        <taxon>Cheilostomatida</taxon>
        <taxon>Flustrina</taxon>
        <taxon>Buguloidea</taxon>
        <taxon>Bugulidae</taxon>
        <taxon>Bugula</taxon>
    </lineage>
</organism>
<comment type="caution">
    <text evidence="8">The sequence shown here is derived from an EMBL/GenBank/DDBJ whole genome shotgun (WGS) entry which is preliminary data.</text>
</comment>
<dbReference type="GO" id="GO:0003341">
    <property type="term" value="P:cilium movement"/>
    <property type="evidence" value="ECO:0007669"/>
    <property type="project" value="TreeGrafter"/>
</dbReference>
<dbReference type="PANTHER" id="PTHR23053:SF0">
    <property type="entry name" value="HYDROCEPHALUS-INDUCING PROTEIN HOMOLOG"/>
    <property type="match status" value="1"/>
</dbReference>
<keyword evidence="9" id="KW-1185">Reference proteome</keyword>
<feature type="compositionally biased region" description="Acidic residues" evidence="6">
    <location>
        <begin position="258"/>
        <end position="274"/>
    </location>
</feature>
<dbReference type="GO" id="GO:1904158">
    <property type="term" value="P:axonemal central apparatus assembly"/>
    <property type="evidence" value="ECO:0007669"/>
    <property type="project" value="TreeGrafter"/>
</dbReference>
<feature type="compositionally biased region" description="Low complexity" evidence="6">
    <location>
        <begin position="97"/>
        <end position="109"/>
    </location>
</feature>
<feature type="region of interest" description="Disordered" evidence="6">
    <location>
        <begin position="1"/>
        <end position="179"/>
    </location>
</feature>
<evidence type="ECO:0000256" key="5">
    <source>
        <dbReference type="ARBA" id="ARBA00023273"/>
    </source>
</evidence>
<evidence type="ECO:0000259" key="7">
    <source>
        <dbReference type="Pfam" id="PF22544"/>
    </source>
</evidence>
<dbReference type="Gene3D" id="2.60.40.10">
    <property type="entry name" value="Immunoglobulins"/>
    <property type="match status" value="13"/>
</dbReference>
<feature type="compositionally biased region" description="Basic and acidic residues" evidence="6">
    <location>
        <begin position="124"/>
        <end position="155"/>
    </location>
</feature>
<evidence type="ECO:0000256" key="2">
    <source>
        <dbReference type="ARBA" id="ARBA00004496"/>
    </source>
</evidence>
<keyword evidence="3" id="KW-0963">Cytoplasm</keyword>
<feature type="compositionally biased region" description="Gly residues" evidence="6">
    <location>
        <begin position="1025"/>
        <end position="1039"/>
    </location>
</feature>
<feature type="compositionally biased region" description="Basic and acidic residues" evidence="6">
    <location>
        <begin position="25"/>
        <end position="73"/>
    </location>
</feature>
<dbReference type="InterPro" id="IPR033305">
    <property type="entry name" value="Hydin-like"/>
</dbReference>
<dbReference type="Proteomes" id="UP000593567">
    <property type="component" value="Unassembled WGS sequence"/>
</dbReference>
<feature type="region of interest" description="Disordered" evidence="6">
    <location>
        <begin position="354"/>
        <end position="450"/>
    </location>
</feature>
<evidence type="ECO:0000256" key="3">
    <source>
        <dbReference type="ARBA" id="ARBA00022490"/>
    </source>
</evidence>
<evidence type="ECO:0000256" key="6">
    <source>
        <dbReference type="SAM" id="MobiDB-lite"/>
    </source>
</evidence>
<gene>
    <name evidence="8" type="ORF">EB796_010347</name>
</gene>
<protein>
    <submittedName>
        <fullName evidence="8">HYDIN</fullName>
    </submittedName>
</protein>
<feature type="region of interest" description="Disordered" evidence="6">
    <location>
        <begin position="947"/>
        <end position="977"/>
    </location>
</feature>
<keyword evidence="5" id="KW-0966">Cell projection</keyword>
<feature type="region of interest" description="Disordered" evidence="6">
    <location>
        <begin position="254"/>
        <end position="275"/>
    </location>
</feature>
<feature type="compositionally biased region" description="Basic and acidic residues" evidence="6">
    <location>
        <begin position="1"/>
        <end position="13"/>
    </location>
</feature>
<feature type="region of interest" description="Disordered" evidence="6">
    <location>
        <begin position="1010"/>
        <end position="1039"/>
    </location>
</feature>
<reference evidence="8" key="1">
    <citation type="submission" date="2020-06" db="EMBL/GenBank/DDBJ databases">
        <title>Draft genome of Bugula neritina, a colonial animal packing powerful symbionts and potential medicines.</title>
        <authorList>
            <person name="Rayko M."/>
        </authorList>
    </citation>
    <scope>NUCLEOTIDE SEQUENCE [LARGE SCALE GENOMIC DNA]</scope>
    <source>
        <strain evidence="8">Kwan_BN1</strain>
    </source>
</reference>
<evidence type="ECO:0000313" key="9">
    <source>
        <dbReference type="Proteomes" id="UP000593567"/>
    </source>
</evidence>
<dbReference type="Pfam" id="PF22544">
    <property type="entry name" value="HYDIN_VesB_CFA65-like_Ig"/>
    <property type="match status" value="1"/>
</dbReference>
<evidence type="ECO:0000256" key="4">
    <source>
        <dbReference type="ARBA" id="ARBA00023069"/>
    </source>
</evidence>
<comment type="subcellular location">
    <subcellularLocation>
        <location evidence="1">Cell projection</location>
        <location evidence="1">Cilium</location>
    </subcellularLocation>
    <subcellularLocation>
        <location evidence="2">Cytoplasm</location>
    </subcellularLocation>
</comment>
<feature type="region of interest" description="Disordered" evidence="6">
    <location>
        <begin position="207"/>
        <end position="242"/>
    </location>
</feature>
<feature type="compositionally biased region" description="Polar residues" evidence="6">
    <location>
        <begin position="113"/>
        <end position="122"/>
    </location>
</feature>
<feature type="compositionally biased region" description="Basic and acidic residues" evidence="6">
    <location>
        <begin position="80"/>
        <end position="96"/>
    </location>
</feature>
<dbReference type="InterPro" id="IPR053879">
    <property type="entry name" value="HYDIN_VesB_CFA65-like_Ig"/>
</dbReference>
<name>A0A7J7K057_BUGNE</name>